<comment type="caution">
    <text evidence="2">The sequence shown here is derived from an EMBL/GenBank/DDBJ whole genome shotgun (WGS) entry which is preliminary data.</text>
</comment>
<sequence length="160" mass="18698">MGEFKASFNSILNRDLKHIYSGQPNTFRFRHSNPYPTQEQLRIKEENKYLKTRVLKSSEFIEEYKCLIPRAPAFRVLSRHEIDGMVSRLTKPTVASKGISNTSEKSMREEKEKEHPAYLGKKKVTNIEMQAIMIRLTRPTKAAEIRSLQGQFFRSKTDIF</sequence>
<proteinExistence type="predicted"/>
<name>A0ABD3VWV0_SINWO</name>
<evidence type="ECO:0000256" key="1">
    <source>
        <dbReference type="SAM" id="MobiDB-lite"/>
    </source>
</evidence>
<keyword evidence="3" id="KW-1185">Reference proteome</keyword>
<dbReference type="EMBL" id="JBJQND010000009">
    <property type="protein sequence ID" value="KAL3866089.1"/>
    <property type="molecule type" value="Genomic_DNA"/>
</dbReference>
<reference evidence="2 3" key="1">
    <citation type="submission" date="2024-11" db="EMBL/GenBank/DDBJ databases">
        <title>Chromosome-level genome assembly of the freshwater bivalve Anodonta woodiana.</title>
        <authorList>
            <person name="Chen X."/>
        </authorList>
    </citation>
    <scope>NUCLEOTIDE SEQUENCE [LARGE SCALE GENOMIC DNA]</scope>
    <source>
        <strain evidence="2">MN2024</strain>
        <tissue evidence="2">Gills</tissue>
    </source>
</reference>
<protein>
    <submittedName>
        <fullName evidence="2">Uncharacterized protein</fullName>
    </submittedName>
</protein>
<dbReference type="Proteomes" id="UP001634394">
    <property type="component" value="Unassembled WGS sequence"/>
</dbReference>
<gene>
    <name evidence="2" type="ORF">ACJMK2_043427</name>
</gene>
<evidence type="ECO:0000313" key="2">
    <source>
        <dbReference type="EMBL" id="KAL3866089.1"/>
    </source>
</evidence>
<dbReference type="AlphaFoldDB" id="A0ABD3VWV0"/>
<evidence type="ECO:0000313" key="3">
    <source>
        <dbReference type="Proteomes" id="UP001634394"/>
    </source>
</evidence>
<organism evidence="2 3">
    <name type="scientific">Sinanodonta woodiana</name>
    <name type="common">Chinese pond mussel</name>
    <name type="synonym">Anodonta woodiana</name>
    <dbReference type="NCBI Taxonomy" id="1069815"/>
    <lineage>
        <taxon>Eukaryota</taxon>
        <taxon>Metazoa</taxon>
        <taxon>Spiralia</taxon>
        <taxon>Lophotrochozoa</taxon>
        <taxon>Mollusca</taxon>
        <taxon>Bivalvia</taxon>
        <taxon>Autobranchia</taxon>
        <taxon>Heteroconchia</taxon>
        <taxon>Palaeoheterodonta</taxon>
        <taxon>Unionida</taxon>
        <taxon>Unionoidea</taxon>
        <taxon>Unionidae</taxon>
        <taxon>Unioninae</taxon>
        <taxon>Sinanodonta</taxon>
    </lineage>
</organism>
<accession>A0ABD3VWV0</accession>
<feature type="compositionally biased region" description="Basic and acidic residues" evidence="1">
    <location>
        <begin position="105"/>
        <end position="116"/>
    </location>
</feature>
<feature type="region of interest" description="Disordered" evidence="1">
    <location>
        <begin position="93"/>
        <end position="116"/>
    </location>
</feature>